<organism evidence="1 2">
    <name type="scientific">Citrus sinensis</name>
    <name type="common">Sweet orange</name>
    <name type="synonym">Citrus aurantium var. sinensis</name>
    <dbReference type="NCBI Taxonomy" id="2711"/>
    <lineage>
        <taxon>Eukaryota</taxon>
        <taxon>Viridiplantae</taxon>
        <taxon>Streptophyta</taxon>
        <taxon>Embryophyta</taxon>
        <taxon>Tracheophyta</taxon>
        <taxon>Spermatophyta</taxon>
        <taxon>Magnoliopsida</taxon>
        <taxon>eudicotyledons</taxon>
        <taxon>Gunneridae</taxon>
        <taxon>Pentapetalae</taxon>
        <taxon>rosids</taxon>
        <taxon>malvids</taxon>
        <taxon>Sapindales</taxon>
        <taxon>Rutaceae</taxon>
        <taxon>Aurantioideae</taxon>
        <taxon>Citrus</taxon>
    </lineage>
</organism>
<proteinExistence type="predicted"/>
<evidence type="ECO:0000313" key="2">
    <source>
        <dbReference type="Proteomes" id="UP000829398"/>
    </source>
</evidence>
<reference evidence="2" key="1">
    <citation type="journal article" date="2023" name="Hortic. Res.">
        <title>A chromosome-level phased genome enabling allele-level studies in sweet orange: a case study on citrus Huanglongbing tolerance.</title>
        <authorList>
            <person name="Wu B."/>
            <person name="Yu Q."/>
            <person name="Deng Z."/>
            <person name="Duan Y."/>
            <person name="Luo F."/>
            <person name="Gmitter F. Jr."/>
        </authorList>
    </citation>
    <scope>NUCLEOTIDE SEQUENCE [LARGE SCALE GENOMIC DNA]</scope>
    <source>
        <strain evidence="2">cv. Valencia</strain>
    </source>
</reference>
<protein>
    <submittedName>
        <fullName evidence="1">Uncharacterized protein</fullName>
    </submittedName>
</protein>
<evidence type="ECO:0000313" key="1">
    <source>
        <dbReference type="EMBL" id="KAH9769428.1"/>
    </source>
</evidence>
<dbReference type="Proteomes" id="UP000829398">
    <property type="component" value="Chromosome 4"/>
</dbReference>
<comment type="caution">
    <text evidence="1">The sequence shown here is derived from an EMBL/GenBank/DDBJ whole genome shotgun (WGS) entry which is preliminary data.</text>
</comment>
<gene>
    <name evidence="1" type="ORF">KPL71_011998</name>
</gene>
<sequence length="1430" mass="164786">MPLEWLTNYEHFHQNSEPIQTTEATFERRQNGQVKLSFQTPESQPVPDTPRLSYTAMITAVQTGQEKKLLIHGFSSEGYPVYPDKINGHFLWDVPKAHMCNLDCPCLYDTDIDDELEVMRRKKKKKKKPSHSKTSCKSFPPQSPPDPKPPGQPIRSCLMFSGQSYEESFPPLEKQTDTQTRVVSKPFVQSPVTASGQPEEPKQYEVVLNWQTKNANAQNQTLKQLRKRIDRVASQVSQTEIKVDSISHRLDHMYIHLQDRISELDTDLRRMINNHIWGPEFNKKEAEIRKLKTELARIDAEKTCPTLFTQTQSTHVPPPVFETYSPFYTPLRPHQPVYNQFFGFSHLQPTPQPKPSSHKKSKSKVKISEPKSKPTSSSSVPPVPPEDSPQATLEPPKKDKGPMDQYHYHTVHDSSPESSEPETVYPSASTSTPIVEDSSSDNKHKASHTEPVPPMPPPTHDYSTKPSSASWFTFDDIPCHKWPARLQEFAAWIDLQRTKPNAQSQAVLREFMVRSMGSLRDWLESLGEYRQLQFMQSPVGTALNIIHEQFIGEKTAFTDADRKEYHQMKCCSLKRHLLESHYKRMSILFYKLNGFNEPSLKHVSIASLPSELQPDLQRKLTATNLNIDDISLGKIFQMAMLCLDKICEQKEFFKDLMADTKSFSEACKKPYLKMECKDEKKKKKHNRCFICKKRGHFARNCPHKSAKAVRLIQHLQHSSLLSENEDVESNFSEQSEQDDQTAFIIAESSDSEDISVISAVQNVNHVSTIPRPSLKMSILPSKFHKHVPVIEFIDTGVDTSMIDPSVLPSDYWEPHSKLFRVVNGETFDTTLITKKPIVKNLFLTSSGVRYKQMFLPYTDTLRLYALSETPSPYSHLSHKFLEFSPENHSQFHHPSPLWKNEQFFIHLPFKLNEDINPTKVSHPDWACQAFYVEKRSELVRVYIDDILLFSSDHESHQKLLLDFFHIVQARGIMLSEKKSSIGKESIDFLGMVIKDGHYQPGPHIATELLKFPDTNLTKKQIQQFLGIVNYVRDFIPKVAIHTSQLPRMLKKQCPPWGPTQTEAVKQLKVIAQSPPPLQIPTSGQRILQTDARDDYWSAILLEEINGVRHFCAHAIGQFKDSENNYHVIYKEILAVNSQPEKLPHEHLFPIGLPAARFCKEVQTKKPDRFPNLCIEHLFLTGLTLSSLSICEDELWYMWCLTTLYATKLVFPVILVLTHLTTPEFSPDLLWTLLEWYSPLTWWHKQLQNLCTFHELDRMLEQEANMWTTVFIIHRPYFQHPKTRDYWTQDMAYELRTYPHPYTLIHDTSVTSVLKTYLMELNNVPPPATNIHHTSIRPSHTLEIIPKTQGPTPSSSSSPQGILVMEQRPDYTNVLFQDAQDPWEDFQSLLHTENPHYTVTNPDSPAASTSQHMTDADEDKYQQVEAYLDYR</sequence>
<dbReference type="EMBL" id="CM039173">
    <property type="protein sequence ID" value="KAH9769428.1"/>
    <property type="molecule type" value="Genomic_DNA"/>
</dbReference>
<accession>A0ACB8L7I1</accession>
<keyword evidence="2" id="KW-1185">Reference proteome</keyword>
<name>A0ACB8L7I1_CITSI</name>